<protein>
    <recommendedName>
        <fullName evidence="2">Transcription factor BTF3</fullName>
    </recommendedName>
</protein>
<dbReference type="SMART" id="SM01407">
    <property type="entry name" value="NAC"/>
    <property type="match status" value="1"/>
</dbReference>
<evidence type="ECO:0000256" key="3">
    <source>
        <dbReference type="SAM" id="MobiDB-lite"/>
    </source>
</evidence>
<dbReference type="InterPro" id="IPR038187">
    <property type="entry name" value="NAC_A/B_dom_sf"/>
</dbReference>
<evidence type="ECO:0000313" key="5">
    <source>
        <dbReference type="EMBL" id="JAS23446.1"/>
    </source>
</evidence>
<dbReference type="AlphaFoldDB" id="A0A1B6DCQ6"/>
<dbReference type="FunFam" id="2.20.70.30:FF:000001">
    <property type="entry name" value="Transcription factor BTF3 homolog"/>
    <property type="match status" value="1"/>
</dbReference>
<dbReference type="Pfam" id="PF01849">
    <property type="entry name" value="NAC"/>
    <property type="match status" value="1"/>
</dbReference>
<dbReference type="InterPro" id="IPR039370">
    <property type="entry name" value="BTF3"/>
</dbReference>
<feature type="region of interest" description="Disordered" evidence="3">
    <location>
        <begin position="1"/>
        <end position="21"/>
    </location>
</feature>
<sequence length="179" mass="19731">MNQEKLKKLQSQVKIGGKGTPRRKKKIVHYTTATDEKKIQGVLKKLMVNTIPGIEEVNIIKDDGSVIHFNNPKVQASLAANTFAISGHGETKGLTSMLPAMLSQLGPEELKRLSSSIYKDKAFKAVDEDEVPELINNFDEASKEETNLASSHVQNTMNDKENKLTVLEGSVNVKKDEVA</sequence>
<feature type="domain" description="NAC-A/B" evidence="4">
    <location>
        <begin position="33"/>
        <end position="98"/>
    </location>
</feature>
<evidence type="ECO:0000256" key="2">
    <source>
        <dbReference type="RuleBase" id="RU361272"/>
    </source>
</evidence>
<dbReference type="CDD" id="cd22055">
    <property type="entry name" value="NAC_BTF3"/>
    <property type="match status" value="1"/>
</dbReference>
<gene>
    <name evidence="5" type="ORF">g.15523</name>
</gene>
<dbReference type="EMBL" id="GEDC01013852">
    <property type="protein sequence ID" value="JAS23446.1"/>
    <property type="molecule type" value="Transcribed_RNA"/>
</dbReference>
<accession>A0A1B6DCQ6</accession>
<dbReference type="PROSITE" id="PS51151">
    <property type="entry name" value="NAC_AB"/>
    <property type="match status" value="1"/>
</dbReference>
<dbReference type="Gene3D" id="2.20.70.30">
    <property type="entry name" value="Nascent polypeptide-associated complex domain"/>
    <property type="match status" value="1"/>
</dbReference>
<evidence type="ECO:0000256" key="1">
    <source>
        <dbReference type="ARBA" id="ARBA00005296"/>
    </source>
</evidence>
<dbReference type="InterPro" id="IPR002715">
    <property type="entry name" value="Nas_poly-pep-assoc_cplx_dom"/>
</dbReference>
<dbReference type="PANTHER" id="PTHR10351">
    <property type="entry name" value="TRANSCRIPTION FACTOR BTF3 FAMILY MEMBER"/>
    <property type="match status" value="1"/>
</dbReference>
<reference evidence="5" key="1">
    <citation type="submission" date="2015-12" db="EMBL/GenBank/DDBJ databases">
        <title>De novo transcriptome assembly of four potential Pierce s Disease insect vectors from Arizona vineyards.</title>
        <authorList>
            <person name="Tassone E.E."/>
        </authorList>
    </citation>
    <scope>NUCLEOTIDE SEQUENCE</scope>
</reference>
<proteinExistence type="inferred from homology"/>
<comment type="similarity">
    <text evidence="1 2">Belongs to the NAC-beta family.</text>
</comment>
<name>A0A1B6DCQ6_9HEMI</name>
<evidence type="ECO:0000259" key="4">
    <source>
        <dbReference type="PROSITE" id="PS51151"/>
    </source>
</evidence>
<organism evidence="5">
    <name type="scientific">Clastoptera arizonana</name>
    <name type="common">Arizona spittle bug</name>
    <dbReference type="NCBI Taxonomy" id="38151"/>
    <lineage>
        <taxon>Eukaryota</taxon>
        <taxon>Metazoa</taxon>
        <taxon>Ecdysozoa</taxon>
        <taxon>Arthropoda</taxon>
        <taxon>Hexapoda</taxon>
        <taxon>Insecta</taxon>
        <taxon>Pterygota</taxon>
        <taxon>Neoptera</taxon>
        <taxon>Paraneoptera</taxon>
        <taxon>Hemiptera</taxon>
        <taxon>Auchenorrhyncha</taxon>
        <taxon>Cercopoidea</taxon>
        <taxon>Clastopteridae</taxon>
        <taxon>Clastoptera</taxon>
    </lineage>
</organism>